<evidence type="ECO:0000256" key="8">
    <source>
        <dbReference type="ARBA" id="ARBA00022917"/>
    </source>
</evidence>
<comment type="catalytic activity">
    <reaction evidence="10 11">
        <text>tRNA(Gly) + glycine + ATP = glycyl-tRNA(Gly) + AMP + diphosphate</text>
        <dbReference type="Rhea" id="RHEA:16013"/>
        <dbReference type="Rhea" id="RHEA-COMP:9664"/>
        <dbReference type="Rhea" id="RHEA-COMP:9683"/>
        <dbReference type="ChEBI" id="CHEBI:30616"/>
        <dbReference type="ChEBI" id="CHEBI:33019"/>
        <dbReference type="ChEBI" id="CHEBI:57305"/>
        <dbReference type="ChEBI" id="CHEBI:78442"/>
        <dbReference type="ChEBI" id="CHEBI:78522"/>
        <dbReference type="ChEBI" id="CHEBI:456215"/>
        <dbReference type="EC" id="6.1.1.14"/>
    </reaction>
</comment>
<evidence type="ECO:0000256" key="6">
    <source>
        <dbReference type="ARBA" id="ARBA00022741"/>
    </source>
</evidence>
<keyword evidence="6 11" id="KW-0547">Nucleotide-binding</keyword>
<dbReference type="InterPro" id="IPR015944">
    <property type="entry name" value="Gly-tRNA-synth_bsu"/>
</dbReference>
<evidence type="ECO:0000259" key="12">
    <source>
        <dbReference type="Pfam" id="PF05746"/>
    </source>
</evidence>
<keyword evidence="14" id="KW-1185">Reference proteome</keyword>
<keyword evidence="5 11" id="KW-0436">Ligase</keyword>
<dbReference type="Pfam" id="PF05746">
    <property type="entry name" value="DALR_1"/>
    <property type="match status" value="1"/>
</dbReference>
<dbReference type="EMBL" id="SACO01000003">
    <property type="protein sequence ID" value="RVU06215.1"/>
    <property type="molecule type" value="Genomic_DNA"/>
</dbReference>
<dbReference type="Pfam" id="PF02092">
    <property type="entry name" value="tRNA_synt_2f"/>
    <property type="match status" value="1"/>
</dbReference>
<keyword evidence="9 11" id="KW-0030">Aminoacyl-tRNA synthetase</keyword>
<dbReference type="GO" id="GO:0004814">
    <property type="term" value="F:arginine-tRNA ligase activity"/>
    <property type="evidence" value="ECO:0007669"/>
    <property type="project" value="InterPro"/>
</dbReference>
<reference evidence="13 14" key="1">
    <citation type="submission" date="2019-01" db="EMBL/GenBank/DDBJ databases">
        <authorList>
            <person name="Chen W.-M."/>
        </authorList>
    </citation>
    <scope>NUCLEOTIDE SEQUENCE [LARGE SCALE GENOMIC DNA]</scope>
    <source>
        <strain evidence="13 14">FSY-9</strain>
    </source>
</reference>
<dbReference type="GO" id="GO:0004820">
    <property type="term" value="F:glycine-tRNA ligase activity"/>
    <property type="evidence" value="ECO:0007669"/>
    <property type="project" value="UniProtKB-UniRule"/>
</dbReference>
<organism evidence="13 14">
    <name type="scientific">Novosphingobium umbonatum</name>
    <dbReference type="NCBI Taxonomy" id="1908524"/>
    <lineage>
        <taxon>Bacteria</taxon>
        <taxon>Pseudomonadati</taxon>
        <taxon>Pseudomonadota</taxon>
        <taxon>Alphaproteobacteria</taxon>
        <taxon>Sphingomonadales</taxon>
        <taxon>Sphingomonadaceae</taxon>
        <taxon>Novosphingobium</taxon>
    </lineage>
</organism>
<keyword evidence="7 11" id="KW-0067">ATP-binding</keyword>
<dbReference type="EC" id="6.1.1.14" evidence="11"/>
<dbReference type="PRINTS" id="PR01045">
    <property type="entry name" value="TRNASYNTHGB"/>
</dbReference>
<evidence type="ECO:0000313" key="13">
    <source>
        <dbReference type="EMBL" id="RVU06215.1"/>
    </source>
</evidence>
<keyword evidence="8 11" id="KW-0648">Protein biosynthesis</keyword>
<dbReference type="GO" id="GO:0005829">
    <property type="term" value="C:cytosol"/>
    <property type="evidence" value="ECO:0007669"/>
    <property type="project" value="TreeGrafter"/>
</dbReference>
<comment type="similarity">
    <text evidence="2 11">Belongs to the class-II aminoacyl-tRNA synthetase family.</text>
</comment>
<comment type="subcellular location">
    <subcellularLocation>
        <location evidence="1 11">Cytoplasm</location>
    </subcellularLocation>
</comment>
<sequence>MSTFLLELRSEEIPARMQAAARGELEKLFRNALNAAGVTLGGLQVWSTPRRLALIATGLPLATEAVSEEVKGPKASAPEQALAGFLRKTGLTREQLVERDGVLFAITEKPGRATAEVLAEAIPAIVRGFSWPKSQRWGAASLSSESLRWVRPLQGIVALLDGAVVDCEVGGIISGRETVGHRFHSTGAVAIESAETYAAQLRQAYVLVDHEERQGIIRSGAAKAAADAGLVLVEDEGLVVENAGLTEWPVPLLGRFEEEFLEVPPETIQLTARINQKYFICRDASGALANAFICTANIAASDGGEGIVAGNRKVLAARLSDARFFWQQDRKVSLSDQAKKLERITFHEKLGTVAQRQERFVALAGDFQGALAGSTEHARQAAAILKADLVTEMVGEFPELQGLMGGYYAAAEGMPVPVVAAIRDHYKPAGQSDELPTEGAAILTALIDKVDALVGFFGADLKPTGSKDPFALRRAALGVIRLITENGLRLNLVPLFDAAAQLYRNQGVAVENVGQDLLTFFADRLKVQQKEAGVRHDLIDAVFALGGEDDLVRLLARVHALQAFVQTEDGVNLLAGYKRAANILKAEEKKGWDEGKSNPNPDPAEAALIAALAQAAPKAEAAVAAEDFTGAMAALATLRGAVDAFFTDVIVNADNSDIRSARLTLLSELRAAVHKVADFSRIEG</sequence>
<dbReference type="Proteomes" id="UP000282837">
    <property type="component" value="Unassembled WGS sequence"/>
</dbReference>
<evidence type="ECO:0000256" key="5">
    <source>
        <dbReference type="ARBA" id="ARBA00022598"/>
    </source>
</evidence>
<evidence type="ECO:0000256" key="7">
    <source>
        <dbReference type="ARBA" id="ARBA00022840"/>
    </source>
</evidence>
<protein>
    <recommendedName>
        <fullName evidence="11">Glycine--tRNA ligase beta subunit</fullName>
        <ecNumber evidence="11">6.1.1.14</ecNumber>
    </recommendedName>
    <alternativeName>
        <fullName evidence="11">Glycyl-tRNA synthetase beta subunit</fullName>
        <shortName evidence="11">GlyRS</shortName>
    </alternativeName>
</protein>
<comment type="caution">
    <text evidence="13">The sequence shown here is derived from an EMBL/GenBank/DDBJ whole genome shotgun (WGS) entry which is preliminary data.</text>
</comment>
<dbReference type="GO" id="GO:0005524">
    <property type="term" value="F:ATP binding"/>
    <property type="evidence" value="ECO:0007669"/>
    <property type="project" value="UniProtKB-UniRule"/>
</dbReference>
<comment type="subunit">
    <text evidence="3 11">Tetramer of two alpha and two beta subunits.</text>
</comment>
<accession>A0A3S2UT01</accession>
<evidence type="ECO:0000256" key="1">
    <source>
        <dbReference type="ARBA" id="ARBA00004496"/>
    </source>
</evidence>
<evidence type="ECO:0000256" key="11">
    <source>
        <dbReference type="HAMAP-Rule" id="MF_00255"/>
    </source>
</evidence>
<evidence type="ECO:0000313" key="14">
    <source>
        <dbReference type="Proteomes" id="UP000282837"/>
    </source>
</evidence>
<dbReference type="SUPFAM" id="SSF109604">
    <property type="entry name" value="HD-domain/PDEase-like"/>
    <property type="match status" value="1"/>
</dbReference>
<dbReference type="PANTHER" id="PTHR30075:SF2">
    <property type="entry name" value="GLYCINE--TRNA LIGASE, CHLOROPLASTIC_MITOCHONDRIAL 2"/>
    <property type="match status" value="1"/>
</dbReference>
<dbReference type="GO" id="GO:0006420">
    <property type="term" value="P:arginyl-tRNA aminoacylation"/>
    <property type="evidence" value="ECO:0007669"/>
    <property type="project" value="InterPro"/>
</dbReference>
<dbReference type="HAMAP" id="MF_00255">
    <property type="entry name" value="Gly_tRNA_synth_beta"/>
    <property type="match status" value="1"/>
</dbReference>
<keyword evidence="4 11" id="KW-0963">Cytoplasm</keyword>
<evidence type="ECO:0000256" key="3">
    <source>
        <dbReference type="ARBA" id="ARBA00011209"/>
    </source>
</evidence>
<dbReference type="GO" id="GO:0006426">
    <property type="term" value="P:glycyl-tRNA aminoacylation"/>
    <property type="evidence" value="ECO:0007669"/>
    <property type="project" value="UniProtKB-UniRule"/>
</dbReference>
<evidence type="ECO:0000256" key="9">
    <source>
        <dbReference type="ARBA" id="ARBA00023146"/>
    </source>
</evidence>
<evidence type="ECO:0000256" key="10">
    <source>
        <dbReference type="ARBA" id="ARBA00047937"/>
    </source>
</evidence>
<proteinExistence type="inferred from homology"/>
<gene>
    <name evidence="11" type="primary">glyS</name>
    <name evidence="13" type="ORF">EOE18_05085</name>
</gene>
<dbReference type="InterPro" id="IPR006194">
    <property type="entry name" value="Gly-tRNA-synth_heterodimer"/>
</dbReference>
<dbReference type="RefSeq" id="WP_127706891.1">
    <property type="nucleotide sequence ID" value="NZ_SACO01000003.1"/>
</dbReference>
<evidence type="ECO:0000256" key="2">
    <source>
        <dbReference type="ARBA" id="ARBA00008226"/>
    </source>
</evidence>
<dbReference type="PANTHER" id="PTHR30075">
    <property type="entry name" value="GLYCYL-TRNA SYNTHETASE"/>
    <property type="match status" value="1"/>
</dbReference>
<dbReference type="PROSITE" id="PS50861">
    <property type="entry name" value="AA_TRNA_LIGASE_II_GLYAB"/>
    <property type="match status" value="1"/>
</dbReference>
<evidence type="ECO:0000256" key="4">
    <source>
        <dbReference type="ARBA" id="ARBA00022490"/>
    </source>
</evidence>
<feature type="domain" description="DALR anticodon binding" evidence="12">
    <location>
        <begin position="575"/>
        <end position="674"/>
    </location>
</feature>
<dbReference type="NCBIfam" id="TIGR00211">
    <property type="entry name" value="glyS"/>
    <property type="match status" value="1"/>
</dbReference>
<dbReference type="OrthoDB" id="9775440at2"/>
<name>A0A3S2UT01_9SPHN</name>
<dbReference type="InterPro" id="IPR008909">
    <property type="entry name" value="DALR_anticod-bd"/>
</dbReference>
<dbReference type="AlphaFoldDB" id="A0A3S2UT01"/>